<feature type="signal peptide" evidence="1">
    <location>
        <begin position="1"/>
        <end position="20"/>
    </location>
</feature>
<accession>R7VIH1</accession>
<feature type="chain" id="PRO_5008789075" description="Alpha-galactosidase" evidence="1">
    <location>
        <begin position="21"/>
        <end position="693"/>
    </location>
</feature>
<reference evidence="3" key="3">
    <citation type="submission" date="2015-06" db="UniProtKB">
        <authorList>
            <consortium name="EnsemblMetazoa"/>
        </authorList>
    </citation>
    <scope>IDENTIFICATION</scope>
</reference>
<evidence type="ECO:0000313" key="4">
    <source>
        <dbReference type="Proteomes" id="UP000014760"/>
    </source>
</evidence>
<dbReference type="Proteomes" id="UP000014760">
    <property type="component" value="Unassembled WGS sequence"/>
</dbReference>
<dbReference type="AlphaFoldDB" id="R7VIH1"/>
<organism evidence="2">
    <name type="scientific">Capitella teleta</name>
    <name type="common">Polychaete worm</name>
    <dbReference type="NCBI Taxonomy" id="283909"/>
    <lineage>
        <taxon>Eukaryota</taxon>
        <taxon>Metazoa</taxon>
        <taxon>Spiralia</taxon>
        <taxon>Lophotrochozoa</taxon>
        <taxon>Annelida</taxon>
        <taxon>Polychaeta</taxon>
        <taxon>Sedentaria</taxon>
        <taxon>Scolecida</taxon>
        <taxon>Capitellidae</taxon>
        <taxon>Capitella</taxon>
    </lineage>
</organism>
<reference evidence="2 4" key="2">
    <citation type="journal article" date="2013" name="Nature">
        <title>Insights into bilaterian evolution from three spiralian genomes.</title>
        <authorList>
            <person name="Simakov O."/>
            <person name="Marletaz F."/>
            <person name="Cho S.J."/>
            <person name="Edsinger-Gonzales E."/>
            <person name="Havlak P."/>
            <person name="Hellsten U."/>
            <person name="Kuo D.H."/>
            <person name="Larsson T."/>
            <person name="Lv J."/>
            <person name="Arendt D."/>
            <person name="Savage R."/>
            <person name="Osoegawa K."/>
            <person name="de Jong P."/>
            <person name="Grimwood J."/>
            <person name="Chapman J.A."/>
            <person name="Shapiro H."/>
            <person name="Aerts A."/>
            <person name="Otillar R.P."/>
            <person name="Terry A.Y."/>
            <person name="Boore J.L."/>
            <person name="Grigoriev I.V."/>
            <person name="Lindberg D.R."/>
            <person name="Seaver E.C."/>
            <person name="Weisblat D.A."/>
            <person name="Putnam N.H."/>
            <person name="Rokhsar D.S."/>
        </authorList>
    </citation>
    <scope>NUCLEOTIDE SEQUENCE</scope>
    <source>
        <strain evidence="2 4">I ESC-2004</strain>
    </source>
</reference>
<name>R7VIH1_CAPTE</name>
<evidence type="ECO:0000313" key="2">
    <source>
        <dbReference type="EMBL" id="ELU18638.1"/>
    </source>
</evidence>
<dbReference type="EnsemblMetazoa" id="CapteT226414">
    <property type="protein sequence ID" value="CapteP226414"/>
    <property type="gene ID" value="CapteG226414"/>
</dbReference>
<gene>
    <name evidence="2" type="ORF">CAPTEDRAFT_226414</name>
</gene>
<dbReference type="EMBL" id="KB291800">
    <property type="protein sequence ID" value="ELU18638.1"/>
    <property type="molecule type" value="Genomic_DNA"/>
</dbReference>
<proteinExistence type="predicted"/>
<dbReference type="OMA" id="LMQNPPN"/>
<evidence type="ECO:0000313" key="3">
    <source>
        <dbReference type="EnsemblMetazoa" id="CapteP226414"/>
    </source>
</evidence>
<dbReference type="EMBL" id="AMQN01003724">
    <property type="status" value="NOT_ANNOTATED_CDS"/>
    <property type="molecule type" value="Genomic_DNA"/>
</dbReference>
<dbReference type="HOGENOM" id="CLU_013281_0_0_1"/>
<sequence length="693" mass="78709">MLEWLCLVHAILLVASNVSAFPDWLVEEVTTKTTLTKTPRGTLLLSNGLIGREFLLTPDFTTIDFYSYQKQSSLLRAMSPEAVISLNDVSYNISGVLTGVPRAYLNRTALAQDIHANPRAFHYVSHSTSAPQAPFAYKPKRGAPKDIVWPPAGLRLDVRFRAPFGAPSVHQEVTVVLHYEMYNGIPLMAKWLTVEAPSNAQENINLTILAVEALAVNWQWAEQGYNWLSIETDQPHGTEVQWSIDPQQHLMPGSFQYNVACSFKPIPSLPLTEFSESFRVHELVHASNDPERVGLAKKRKLRLLAPQTQENPIFFHMTDSSDKAVLKLIDQLYEVGFEMLIYSFGSGFSVESTDEKYLERMKTIISYANSKGIEVGGYDLIDWTRTVKKEWRADTHSHYQGACYASGWADFLLERVLNFVNKTGLSNLETDGPYPGYECHSTNHSHHNNAQDSVYKQLMLQGNFYKILQELGVYTNQPDKYFYQGGSKTAMGYNEHQFSLPRWQDLSVSRQGMFDDTFDYTPTVGWMFLPLVQYHGGGAAAIFEPLSQHMVEYEWGLAQYFGAGVAVCYRGYRVYDTEETKMLVKKWVDFYKLHRSILTSDIIHVQRADMQGIDCFMHVNPRLQEKALAMVFNPTDMVQQTNLTLPLYYSGLHSTALISQEGAPPVAMALDRKYNVEISISLKPLQITWFLIQ</sequence>
<protein>
    <recommendedName>
        <fullName evidence="5">Alpha-galactosidase</fullName>
    </recommendedName>
</protein>
<keyword evidence="1" id="KW-0732">Signal</keyword>
<dbReference type="OrthoDB" id="10266592at2759"/>
<keyword evidence="4" id="KW-1185">Reference proteome</keyword>
<reference evidence="4" key="1">
    <citation type="submission" date="2012-12" db="EMBL/GenBank/DDBJ databases">
        <authorList>
            <person name="Hellsten U."/>
            <person name="Grimwood J."/>
            <person name="Chapman J.A."/>
            <person name="Shapiro H."/>
            <person name="Aerts A."/>
            <person name="Otillar R.P."/>
            <person name="Terry A.Y."/>
            <person name="Boore J.L."/>
            <person name="Simakov O."/>
            <person name="Marletaz F."/>
            <person name="Cho S.-J."/>
            <person name="Edsinger-Gonzales E."/>
            <person name="Havlak P."/>
            <person name="Kuo D.-H."/>
            <person name="Larsson T."/>
            <person name="Lv J."/>
            <person name="Arendt D."/>
            <person name="Savage R."/>
            <person name="Osoegawa K."/>
            <person name="de Jong P."/>
            <person name="Lindberg D.R."/>
            <person name="Seaver E.C."/>
            <person name="Weisblat D.A."/>
            <person name="Putnam N.H."/>
            <person name="Grigoriev I.V."/>
            <person name="Rokhsar D.S."/>
        </authorList>
    </citation>
    <scope>NUCLEOTIDE SEQUENCE</scope>
    <source>
        <strain evidence="4">I ESC-2004</strain>
    </source>
</reference>
<evidence type="ECO:0008006" key="5">
    <source>
        <dbReference type="Google" id="ProtNLM"/>
    </source>
</evidence>
<evidence type="ECO:0000256" key="1">
    <source>
        <dbReference type="SAM" id="SignalP"/>
    </source>
</evidence>